<dbReference type="Pfam" id="PF02518">
    <property type="entry name" value="HATPase_c"/>
    <property type="match status" value="1"/>
</dbReference>
<keyword evidence="10" id="KW-1185">Reference proteome</keyword>
<comment type="catalytic activity">
    <reaction evidence="1">
        <text>ATP + protein L-histidine = ADP + protein N-phospho-L-histidine.</text>
        <dbReference type="EC" id="2.7.13.3"/>
    </reaction>
</comment>
<evidence type="ECO:0000256" key="3">
    <source>
        <dbReference type="ARBA" id="ARBA00022553"/>
    </source>
</evidence>
<organism evidence="9 10">
    <name type="scientific">Pelomonas parva</name>
    <dbReference type="NCBI Taxonomy" id="3299032"/>
    <lineage>
        <taxon>Bacteria</taxon>
        <taxon>Pseudomonadati</taxon>
        <taxon>Pseudomonadota</taxon>
        <taxon>Betaproteobacteria</taxon>
        <taxon>Burkholderiales</taxon>
        <taxon>Sphaerotilaceae</taxon>
        <taxon>Roseateles</taxon>
    </lineage>
</organism>
<dbReference type="InterPro" id="IPR003594">
    <property type="entry name" value="HATPase_dom"/>
</dbReference>
<evidence type="ECO:0000256" key="7">
    <source>
        <dbReference type="SAM" id="Coils"/>
    </source>
</evidence>
<gene>
    <name evidence="9" type="ORF">ACG00Y_04460</name>
</gene>
<dbReference type="InterPro" id="IPR036097">
    <property type="entry name" value="HisK_dim/P_sf"/>
</dbReference>
<evidence type="ECO:0000256" key="2">
    <source>
        <dbReference type="ARBA" id="ARBA00012438"/>
    </source>
</evidence>
<dbReference type="PRINTS" id="PR00344">
    <property type="entry name" value="BCTRLSENSOR"/>
</dbReference>
<proteinExistence type="predicted"/>
<dbReference type="GO" id="GO:0016301">
    <property type="term" value="F:kinase activity"/>
    <property type="evidence" value="ECO:0007669"/>
    <property type="project" value="UniProtKB-KW"/>
</dbReference>
<evidence type="ECO:0000313" key="10">
    <source>
        <dbReference type="Proteomes" id="UP001606210"/>
    </source>
</evidence>
<dbReference type="SUPFAM" id="SSF47384">
    <property type="entry name" value="Homodimeric domain of signal transducing histidine kinase"/>
    <property type="match status" value="1"/>
</dbReference>
<dbReference type="InterPro" id="IPR036890">
    <property type="entry name" value="HATPase_C_sf"/>
</dbReference>
<dbReference type="Gene3D" id="1.10.287.130">
    <property type="match status" value="1"/>
</dbReference>
<dbReference type="EMBL" id="JBIGHV010000002">
    <property type="protein sequence ID" value="MFG6429149.1"/>
    <property type="molecule type" value="Genomic_DNA"/>
</dbReference>
<dbReference type="Gene3D" id="3.30.565.10">
    <property type="entry name" value="Histidine kinase-like ATPase, C-terminal domain"/>
    <property type="match status" value="1"/>
</dbReference>
<dbReference type="PANTHER" id="PTHR45453:SF1">
    <property type="entry name" value="PHOSPHATE REGULON SENSOR PROTEIN PHOR"/>
    <property type="match status" value="1"/>
</dbReference>
<feature type="domain" description="Histidine kinase" evidence="8">
    <location>
        <begin position="182"/>
        <end position="432"/>
    </location>
</feature>
<sequence>MHLLEHAALGAYLKLRRDAILRAWRALVTVDPALTSGASLPRDQLHDHIPALLANFEQVLSGEALPATGEASPNEGDATAHGLHRWQQGFDLSEVTRELGRLNECVVLELEAYAAAHPELAAPVMAEARRIWARHCGDAVSASVSQYFQLQQIEAGTHIRDLEQALQSLRELEQERAGLWQQAAHDLRGSLGVVATATAGLASPQASDGMRTSFLRLLDRNVSSLSHLLNDVTSLARLQGGLEQRQLAPIDAAKLLVTLCEDLQPQAQQRGLYLRFEGVFALPVEGDAIKTRRIAQNLILNAVKYTRSGGVTVSCGHCRSGDRERWFMQIRDTGPGFHAGPGSQLAGAIEEATDQSRQIAADHAKGAVTHVNVDLAESIAAPEDPRPARQQPGEGLGLSIVKRLCDLLDATTELQSEIGVGTTFRILLPRSYGEA</sequence>
<dbReference type="InterPro" id="IPR005467">
    <property type="entry name" value="His_kinase_dom"/>
</dbReference>
<keyword evidence="6" id="KW-0902">Two-component regulatory system</keyword>
<dbReference type="SMART" id="SM00387">
    <property type="entry name" value="HATPase_c"/>
    <property type="match status" value="1"/>
</dbReference>
<dbReference type="InterPro" id="IPR004358">
    <property type="entry name" value="Sig_transdc_His_kin-like_C"/>
</dbReference>
<dbReference type="SMART" id="SM00388">
    <property type="entry name" value="HisKA"/>
    <property type="match status" value="1"/>
</dbReference>
<dbReference type="Proteomes" id="UP001606210">
    <property type="component" value="Unassembled WGS sequence"/>
</dbReference>
<evidence type="ECO:0000256" key="1">
    <source>
        <dbReference type="ARBA" id="ARBA00000085"/>
    </source>
</evidence>
<evidence type="ECO:0000256" key="6">
    <source>
        <dbReference type="ARBA" id="ARBA00023012"/>
    </source>
</evidence>
<dbReference type="EC" id="2.7.13.3" evidence="2"/>
<dbReference type="PANTHER" id="PTHR45453">
    <property type="entry name" value="PHOSPHATE REGULON SENSOR PROTEIN PHOR"/>
    <property type="match status" value="1"/>
</dbReference>
<evidence type="ECO:0000313" key="9">
    <source>
        <dbReference type="EMBL" id="MFG6429149.1"/>
    </source>
</evidence>
<keyword evidence="4" id="KW-0808">Transferase</keyword>
<comment type="caution">
    <text evidence="9">The sequence shown here is derived from an EMBL/GenBank/DDBJ whole genome shotgun (WGS) entry which is preliminary data.</text>
</comment>
<evidence type="ECO:0000256" key="4">
    <source>
        <dbReference type="ARBA" id="ARBA00022679"/>
    </source>
</evidence>
<feature type="coiled-coil region" evidence="7">
    <location>
        <begin position="155"/>
        <end position="182"/>
    </location>
</feature>
<dbReference type="SUPFAM" id="SSF55874">
    <property type="entry name" value="ATPase domain of HSP90 chaperone/DNA topoisomerase II/histidine kinase"/>
    <property type="match status" value="1"/>
</dbReference>
<reference evidence="9 10" key="1">
    <citation type="submission" date="2024-08" db="EMBL/GenBank/DDBJ databases">
        <authorList>
            <person name="Lu H."/>
        </authorList>
    </citation>
    <scope>NUCLEOTIDE SEQUENCE [LARGE SCALE GENOMIC DNA]</scope>
    <source>
        <strain evidence="9 10">LYH14W</strain>
    </source>
</reference>
<protein>
    <recommendedName>
        <fullName evidence="2">histidine kinase</fullName>
        <ecNumber evidence="2">2.7.13.3</ecNumber>
    </recommendedName>
</protein>
<dbReference type="InterPro" id="IPR050351">
    <property type="entry name" value="BphY/WalK/GraS-like"/>
</dbReference>
<evidence type="ECO:0000256" key="5">
    <source>
        <dbReference type="ARBA" id="ARBA00022777"/>
    </source>
</evidence>
<dbReference type="RefSeq" id="WP_394476373.1">
    <property type="nucleotide sequence ID" value="NZ_JBIGHV010000002.1"/>
</dbReference>
<keyword evidence="7" id="KW-0175">Coiled coil</keyword>
<dbReference type="InterPro" id="IPR003661">
    <property type="entry name" value="HisK_dim/P_dom"/>
</dbReference>
<evidence type="ECO:0000259" key="8">
    <source>
        <dbReference type="PROSITE" id="PS50109"/>
    </source>
</evidence>
<keyword evidence="5 9" id="KW-0418">Kinase</keyword>
<dbReference type="PROSITE" id="PS50109">
    <property type="entry name" value="HIS_KIN"/>
    <property type="match status" value="1"/>
</dbReference>
<name>A0ABW7EXY7_9BURK</name>
<keyword evidence="3" id="KW-0597">Phosphoprotein</keyword>
<accession>A0ABW7EXY7</accession>